<feature type="compositionally biased region" description="Low complexity" evidence="1">
    <location>
        <begin position="496"/>
        <end position="512"/>
    </location>
</feature>
<keyword evidence="2" id="KW-0812">Transmembrane</keyword>
<reference evidence="3 4" key="1">
    <citation type="journal article" date="2019" name="Int. J. Syst. Evol. Microbiol.">
        <title>The Global Catalogue of Microorganisms (GCM) 10K type strain sequencing project: providing services to taxonomists for standard genome sequencing and annotation.</title>
        <authorList>
            <consortium name="The Broad Institute Genomics Platform"/>
            <consortium name="The Broad Institute Genome Sequencing Center for Infectious Disease"/>
            <person name="Wu L."/>
            <person name="Ma J."/>
        </authorList>
    </citation>
    <scope>NUCLEOTIDE SEQUENCE [LARGE SCALE GENOMIC DNA]</scope>
    <source>
        <strain evidence="3 4">JCM 15933</strain>
    </source>
</reference>
<evidence type="ECO:0000313" key="3">
    <source>
        <dbReference type="EMBL" id="GAA1499396.1"/>
    </source>
</evidence>
<protein>
    <submittedName>
        <fullName evidence="3">Uncharacterized protein</fullName>
    </submittedName>
</protein>
<keyword evidence="2" id="KW-1133">Transmembrane helix</keyword>
<organism evidence="3 4">
    <name type="scientific">Dactylosporangium maewongense</name>
    <dbReference type="NCBI Taxonomy" id="634393"/>
    <lineage>
        <taxon>Bacteria</taxon>
        <taxon>Bacillati</taxon>
        <taxon>Actinomycetota</taxon>
        <taxon>Actinomycetes</taxon>
        <taxon>Micromonosporales</taxon>
        <taxon>Micromonosporaceae</taxon>
        <taxon>Dactylosporangium</taxon>
    </lineage>
</organism>
<feature type="region of interest" description="Disordered" evidence="1">
    <location>
        <begin position="444"/>
        <end position="512"/>
    </location>
</feature>
<feature type="transmembrane region" description="Helical" evidence="2">
    <location>
        <begin position="556"/>
        <end position="579"/>
    </location>
</feature>
<keyword evidence="4" id="KW-1185">Reference proteome</keyword>
<evidence type="ECO:0000256" key="2">
    <source>
        <dbReference type="SAM" id="Phobius"/>
    </source>
</evidence>
<evidence type="ECO:0000256" key="1">
    <source>
        <dbReference type="SAM" id="MobiDB-lite"/>
    </source>
</evidence>
<accession>A0ABN1ZHL9</accession>
<feature type="compositionally biased region" description="Low complexity" evidence="1">
    <location>
        <begin position="444"/>
        <end position="488"/>
    </location>
</feature>
<feature type="compositionally biased region" description="Low complexity" evidence="1">
    <location>
        <begin position="373"/>
        <end position="385"/>
    </location>
</feature>
<gene>
    <name evidence="3" type="ORF">GCM10009827_000610</name>
</gene>
<comment type="caution">
    <text evidence="3">The sequence shown here is derived from an EMBL/GenBank/DDBJ whole genome shotgun (WGS) entry which is preliminary data.</text>
</comment>
<dbReference type="SUPFAM" id="SSF101908">
    <property type="entry name" value="Putative isomerase YbhE"/>
    <property type="match status" value="1"/>
</dbReference>
<name>A0ABN1ZHL9_9ACTN</name>
<dbReference type="EMBL" id="BAAAQD010000001">
    <property type="protein sequence ID" value="GAA1499396.1"/>
    <property type="molecule type" value="Genomic_DNA"/>
</dbReference>
<proteinExistence type="predicted"/>
<dbReference type="Proteomes" id="UP001501470">
    <property type="component" value="Unassembled WGS sequence"/>
</dbReference>
<feature type="region of interest" description="Disordered" evidence="1">
    <location>
        <begin position="339"/>
        <end position="385"/>
    </location>
</feature>
<feature type="compositionally biased region" description="Pro residues" evidence="1">
    <location>
        <begin position="342"/>
        <end position="358"/>
    </location>
</feature>
<dbReference type="RefSeq" id="WP_344498196.1">
    <property type="nucleotide sequence ID" value="NZ_BAAAQD010000001.1"/>
</dbReference>
<sequence>MTPVARWLLYVVAAYLGLLGLTYGMGVASTWHQPPAVALDGFPARVDAPWPWTPTLDSAPVTAVPVAIGGSTPGLHNILTDTEGSVSFVDARGGQHILDVASEGAATPGESLLLSPDGTMVAYPHDALGSSPDSSIAVRTLGDGHIRRLPVPAPAGGHATPLAWSPHQDRLAVYIEGSSIGVLTLDTGTYRTVLPFPAGLAATPRTPIAAAFSSNGDLAVQLDTTVCAKQGCFSLPAGQRLAGKGAYTPADNSLAVVTDAGRDSTITFISETNGSPLPGTIHLYGVTTLRLIGWWADRALVVAFRPEPVTDLGPLDDERDYPPTAYALVQRLSILAITPSLTTPPPPSPQSQPSPQPSSPAQVTSPPPPPAQASPSPQVSPLAASQFSAQVAASASPQVSPPAAPQLSAQSSVSSQVLPPAASQFSVQVAASVSSQVLPPAAPQLSAQASASPQTPPQAQVAPPSSSQSQAPSHPAAQVPASASSQVSPPTPSEFSVQASTSASPQSSARAAVPTQAQELMVLPDQILSIDIADRALLAGHTSPGRPAPAWPARPGVLTALVGLPAAPVAFIVFLVGAIRRELAAASTTL</sequence>
<evidence type="ECO:0000313" key="4">
    <source>
        <dbReference type="Proteomes" id="UP001501470"/>
    </source>
</evidence>
<keyword evidence="2" id="KW-0472">Membrane</keyword>